<gene>
    <name evidence="9" type="ORF">PC129_g25062</name>
</gene>
<comment type="similarity">
    <text evidence="7">Belongs to the DHHC palmitoyltransferase family.</text>
</comment>
<feature type="domain" description="Palmitoyltransferase DHHC" evidence="8">
    <location>
        <begin position="6"/>
        <end position="129"/>
    </location>
</feature>
<dbReference type="Proteomes" id="UP000760860">
    <property type="component" value="Unassembled WGS sequence"/>
</dbReference>
<comment type="subcellular location">
    <subcellularLocation>
        <location evidence="1">Membrane</location>
        <topology evidence="1">Multi-pass membrane protein</topology>
    </subcellularLocation>
</comment>
<feature type="non-terminal residue" evidence="9">
    <location>
        <position position="1"/>
    </location>
</feature>
<keyword evidence="5 7" id="KW-0472">Membrane</keyword>
<proteinExistence type="inferred from homology"/>
<keyword evidence="4 7" id="KW-1133">Transmembrane helix</keyword>
<evidence type="ECO:0000256" key="5">
    <source>
        <dbReference type="ARBA" id="ARBA00023136"/>
    </source>
</evidence>
<evidence type="ECO:0000259" key="8">
    <source>
        <dbReference type="Pfam" id="PF01529"/>
    </source>
</evidence>
<accession>A0A8T1GZ25</accession>
<evidence type="ECO:0000313" key="10">
    <source>
        <dbReference type="Proteomes" id="UP000760860"/>
    </source>
</evidence>
<reference evidence="9" key="1">
    <citation type="submission" date="2018-05" db="EMBL/GenBank/DDBJ databases">
        <title>Effector identification in a new, highly contiguous assembly of the strawberry crown rot pathogen Phytophthora cactorum.</title>
        <authorList>
            <person name="Armitage A.D."/>
            <person name="Nellist C.F."/>
            <person name="Bates H."/>
            <person name="Vickerstaff R.J."/>
            <person name="Harrison R.J."/>
        </authorList>
    </citation>
    <scope>NUCLEOTIDE SEQUENCE</scope>
    <source>
        <strain evidence="9">P421</strain>
    </source>
</reference>
<name>A0A8T1GZ25_9STRA</name>
<evidence type="ECO:0000256" key="4">
    <source>
        <dbReference type="ARBA" id="ARBA00022989"/>
    </source>
</evidence>
<comment type="caution">
    <text evidence="9">The sequence shown here is derived from an EMBL/GenBank/DDBJ whole genome shotgun (WGS) entry which is preliminary data.</text>
</comment>
<dbReference type="PROSITE" id="PS50216">
    <property type="entry name" value="DHHC"/>
    <property type="match status" value="1"/>
</dbReference>
<protein>
    <recommendedName>
        <fullName evidence="7">Palmitoyltransferase</fullName>
        <ecNumber evidence="7">2.3.1.225</ecNumber>
    </recommendedName>
</protein>
<evidence type="ECO:0000256" key="2">
    <source>
        <dbReference type="ARBA" id="ARBA00022679"/>
    </source>
</evidence>
<dbReference type="InterPro" id="IPR039859">
    <property type="entry name" value="PFA4/ZDH16/20/ERF2-like"/>
</dbReference>
<evidence type="ECO:0000256" key="3">
    <source>
        <dbReference type="ARBA" id="ARBA00022692"/>
    </source>
</evidence>
<dbReference type="GO" id="GO:0019706">
    <property type="term" value="F:protein-cysteine S-palmitoyltransferase activity"/>
    <property type="evidence" value="ECO:0007669"/>
    <property type="project" value="UniProtKB-EC"/>
</dbReference>
<keyword evidence="2 7" id="KW-0808">Transferase</keyword>
<comment type="catalytic activity">
    <reaction evidence="7">
        <text>L-cysteinyl-[protein] + hexadecanoyl-CoA = S-hexadecanoyl-L-cysteinyl-[protein] + CoA</text>
        <dbReference type="Rhea" id="RHEA:36683"/>
        <dbReference type="Rhea" id="RHEA-COMP:10131"/>
        <dbReference type="Rhea" id="RHEA-COMP:11032"/>
        <dbReference type="ChEBI" id="CHEBI:29950"/>
        <dbReference type="ChEBI" id="CHEBI:57287"/>
        <dbReference type="ChEBI" id="CHEBI:57379"/>
        <dbReference type="ChEBI" id="CHEBI:74151"/>
        <dbReference type="EC" id="2.3.1.225"/>
    </reaction>
</comment>
<dbReference type="Pfam" id="PF01529">
    <property type="entry name" value="DHHC"/>
    <property type="match status" value="1"/>
</dbReference>
<dbReference type="AlphaFoldDB" id="A0A8T1GZ25"/>
<organism evidence="9 10">
    <name type="scientific">Phytophthora cactorum</name>
    <dbReference type="NCBI Taxonomy" id="29920"/>
    <lineage>
        <taxon>Eukaryota</taxon>
        <taxon>Sar</taxon>
        <taxon>Stramenopiles</taxon>
        <taxon>Oomycota</taxon>
        <taxon>Peronosporomycetes</taxon>
        <taxon>Peronosporales</taxon>
        <taxon>Peronosporaceae</taxon>
        <taxon>Phytophthora</taxon>
    </lineage>
</organism>
<feature type="transmembrane region" description="Helical" evidence="7">
    <location>
        <begin position="92"/>
        <end position="117"/>
    </location>
</feature>
<dbReference type="GO" id="GO:0016020">
    <property type="term" value="C:membrane"/>
    <property type="evidence" value="ECO:0007669"/>
    <property type="project" value="UniProtKB-SubCell"/>
</dbReference>
<keyword evidence="6 7" id="KW-0012">Acyltransferase</keyword>
<dbReference type="InterPro" id="IPR001594">
    <property type="entry name" value="Palmitoyltrfase_DHHC"/>
</dbReference>
<dbReference type="EC" id="2.3.1.225" evidence="7"/>
<evidence type="ECO:0000313" key="9">
    <source>
        <dbReference type="EMBL" id="KAG3192093.1"/>
    </source>
</evidence>
<evidence type="ECO:0000256" key="1">
    <source>
        <dbReference type="ARBA" id="ARBA00004141"/>
    </source>
</evidence>
<comment type="domain">
    <text evidence="7">The DHHC domain is required for palmitoyltransferase activity.</text>
</comment>
<sequence>RVIEAKGRWCSKCDAPKAPRAHHCRHCNRCVPKMDHHCPWTSNCVSMTTFPHFLRFVLYTNLSLWALAYLLWLRFAVLWEHRHLPAYLGPSLIGLISLATLSLVCFFTCIALALMLLQTLRSWVLNQTMI</sequence>
<keyword evidence="3 7" id="KW-0812">Transmembrane</keyword>
<feature type="transmembrane region" description="Helical" evidence="7">
    <location>
        <begin position="53"/>
        <end position="72"/>
    </location>
</feature>
<dbReference type="PANTHER" id="PTHR12246">
    <property type="entry name" value="PALMITOYLTRANSFERASE ZDHHC16"/>
    <property type="match status" value="1"/>
</dbReference>
<dbReference type="EMBL" id="RCMV01004874">
    <property type="protein sequence ID" value="KAG3192093.1"/>
    <property type="molecule type" value="Genomic_DNA"/>
</dbReference>
<evidence type="ECO:0000256" key="6">
    <source>
        <dbReference type="ARBA" id="ARBA00023315"/>
    </source>
</evidence>
<evidence type="ECO:0000256" key="7">
    <source>
        <dbReference type="RuleBase" id="RU079119"/>
    </source>
</evidence>